<evidence type="ECO:0000313" key="1">
    <source>
        <dbReference type="EMBL" id="KAF7187528.1"/>
    </source>
</evidence>
<dbReference type="Proteomes" id="UP000660729">
    <property type="component" value="Unassembled WGS sequence"/>
</dbReference>
<comment type="caution">
    <text evidence="1">The sequence shown here is derived from an EMBL/GenBank/DDBJ whole genome shotgun (WGS) entry which is preliminary data.</text>
</comment>
<name>A0A8H6VCT5_9PEZI</name>
<evidence type="ECO:0000313" key="2">
    <source>
        <dbReference type="Proteomes" id="UP000660729"/>
    </source>
</evidence>
<gene>
    <name evidence="1" type="ORF">HII31_11152</name>
</gene>
<keyword evidence="2" id="KW-1185">Reference proteome</keyword>
<evidence type="ECO:0008006" key="3">
    <source>
        <dbReference type="Google" id="ProtNLM"/>
    </source>
</evidence>
<dbReference type="EMBL" id="JABCIY010000227">
    <property type="protein sequence ID" value="KAF7187528.1"/>
    <property type="molecule type" value="Genomic_DNA"/>
</dbReference>
<protein>
    <recommendedName>
        <fullName evidence="3">F-box domain-containing protein</fullName>
    </recommendedName>
</protein>
<accession>A0A8H6VCT5</accession>
<proteinExistence type="predicted"/>
<dbReference type="OrthoDB" id="10549352at2759"/>
<organism evidence="1 2">
    <name type="scientific">Pseudocercospora fuligena</name>
    <dbReference type="NCBI Taxonomy" id="685502"/>
    <lineage>
        <taxon>Eukaryota</taxon>
        <taxon>Fungi</taxon>
        <taxon>Dikarya</taxon>
        <taxon>Ascomycota</taxon>
        <taxon>Pezizomycotina</taxon>
        <taxon>Dothideomycetes</taxon>
        <taxon>Dothideomycetidae</taxon>
        <taxon>Mycosphaerellales</taxon>
        <taxon>Mycosphaerellaceae</taxon>
        <taxon>Pseudocercospora</taxon>
    </lineage>
</organism>
<dbReference type="AlphaFoldDB" id="A0A8H6VCT5"/>
<sequence>MASNPLSAGARVVGTFELLEQILSEALKQEIRSHENHEYRTVLASQRVSRAFRDTIANSPHLQRELWFAAPIPHPESPIVRHHFNPMITWEVISLSDGTSLRIRIGGWVEGFRIAMRRDGQPSPASQLLSASKHGSWRRMYLSSHEYVVDHVEASDYDGMPHKKVEKKLHSPTAGQLDDARVANTFELLERILLDTVHSPPSDTRSAAMEGMWTILLSQRVCKAFRDTIANSPPLQRQLYLAAPSEQSEDGTLNPLFCQPFQIAEGLKLEVRADAWWEFRSPACDWEVDFRYARTAPLKQSHHPAVEESWRKMYLLKGPYEVATVMALGGHNRSVTGRARSPTVGKLFDAVFLKGHQLSSIGRDRKEVNSHEVEDWPSWADTGFR</sequence>
<reference evidence="1" key="1">
    <citation type="submission" date="2020-04" db="EMBL/GenBank/DDBJ databases">
        <title>Draft genome resource of the tomato pathogen Pseudocercospora fuligena.</title>
        <authorList>
            <person name="Zaccaron A."/>
        </authorList>
    </citation>
    <scope>NUCLEOTIDE SEQUENCE</scope>
    <source>
        <strain evidence="1">PF001</strain>
    </source>
</reference>